<comment type="caution">
    <text evidence="1">The sequence shown here is derived from an EMBL/GenBank/DDBJ whole genome shotgun (WGS) entry which is preliminary data.</text>
</comment>
<organism evidence="1 2">
    <name type="scientific">Rhododendron molle</name>
    <name type="common">Chinese azalea</name>
    <name type="synonym">Azalea mollis</name>
    <dbReference type="NCBI Taxonomy" id="49168"/>
    <lineage>
        <taxon>Eukaryota</taxon>
        <taxon>Viridiplantae</taxon>
        <taxon>Streptophyta</taxon>
        <taxon>Embryophyta</taxon>
        <taxon>Tracheophyta</taxon>
        <taxon>Spermatophyta</taxon>
        <taxon>Magnoliopsida</taxon>
        <taxon>eudicotyledons</taxon>
        <taxon>Gunneridae</taxon>
        <taxon>Pentapetalae</taxon>
        <taxon>asterids</taxon>
        <taxon>Ericales</taxon>
        <taxon>Ericaceae</taxon>
        <taxon>Ericoideae</taxon>
        <taxon>Rhodoreae</taxon>
        <taxon>Rhododendron</taxon>
    </lineage>
</organism>
<reference evidence="1" key="1">
    <citation type="submission" date="2022-02" db="EMBL/GenBank/DDBJ databases">
        <title>Plant Genome Project.</title>
        <authorList>
            <person name="Zhang R.-G."/>
        </authorList>
    </citation>
    <scope>NUCLEOTIDE SEQUENCE</scope>
    <source>
        <strain evidence="1">AT1</strain>
    </source>
</reference>
<name>A0ACC0NRS3_RHOML</name>
<dbReference type="Proteomes" id="UP001062846">
    <property type="component" value="Chromosome 5"/>
</dbReference>
<sequence length="70" mass="7761">MNGVMVFEIEESDENGIVNELEREIDDGGSEEGGRRLQLLAVTFLSGELFRGLDRIMATHITGELIPVLK</sequence>
<evidence type="ECO:0000313" key="2">
    <source>
        <dbReference type="Proteomes" id="UP001062846"/>
    </source>
</evidence>
<proteinExistence type="predicted"/>
<protein>
    <submittedName>
        <fullName evidence="1">Uncharacterized protein</fullName>
    </submittedName>
</protein>
<evidence type="ECO:0000313" key="1">
    <source>
        <dbReference type="EMBL" id="KAI8555188.1"/>
    </source>
</evidence>
<keyword evidence="2" id="KW-1185">Reference proteome</keyword>
<gene>
    <name evidence="1" type="ORF">RHMOL_Rhmol05G0155600</name>
</gene>
<accession>A0ACC0NRS3</accession>
<dbReference type="EMBL" id="CM046392">
    <property type="protein sequence ID" value="KAI8555188.1"/>
    <property type="molecule type" value="Genomic_DNA"/>
</dbReference>